<feature type="transmembrane region" description="Helical" evidence="1">
    <location>
        <begin position="49"/>
        <end position="74"/>
    </location>
</feature>
<evidence type="ECO:0008006" key="4">
    <source>
        <dbReference type="Google" id="ProtNLM"/>
    </source>
</evidence>
<keyword evidence="1" id="KW-1133">Transmembrane helix</keyword>
<evidence type="ECO:0000313" key="2">
    <source>
        <dbReference type="EMBL" id="RWR89092.1"/>
    </source>
</evidence>
<dbReference type="AlphaFoldDB" id="A0A443PE99"/>
<accession>A0A443PE99</accession>
<reference evidence="2 3" key="1">
    <citation type="journal article" date="2019" name="Nat. Plants">
        <title>Stout camphor tree genome fills gaps in understanding of flowering plant genome evolution.</title>
        <authorList>
            <person name="Chaw S.M."/>
            <person name="Liu Y.C."/>
            <person name="Wu Y.W."/>
            <person name="Wang H.Y."/>
            <person name="Lin C.I."/>
            <person name="Wu C.S."/>
            <person name="Ke H.M."/>
            <person name="Chang L.Y."/>
            <person name="Hsu C.Y."/>
            <person name="Yang H.T."/>
            <person name="Sudianto E."/>
            <person name="Hsu M.H."/>
            <person name="Wu K.P."/>
            <person name="Wang L.N."/>
            <person name="Leebens-Mack J.H."/>
            <person name="Tsai I.J."/>
        </authorList>
    </citation>
    <scope>NUCLEOTIDE SEQUENCE [LARGE SCALE GENOMIC DNA]</scope>
    <source>
        <strain evidence="3">cv. Chaw 1501</strain>
        <tissue evidence="2">Young leaves</tissue>
    </source>
</reference>
<keyword evidence="1" id="KW-0472">Membrane</keyword>
<comment type="caution">
    <text evidence="2">The sequence shown here is derived from an EMBL/GenBank/DDBJ whole genome shotgun (WGS) entry which is preliminary data.</text>
</comment>
<sequence>MDEDCWKQEFYTRRDRLVTYLGSNAGMSIYSRHRLDSSKRPNKSMASPIFIAFCLLSIIPLSMVLTSLSISFLLM</sequence>
<name>A0A443PE99_9MAGN</name>
<organism evidence="2 3">
    <name type="scientific">Cinnamomum micranthum f. kanehirae</name>
    <dbReference type="NCBI Taxonomy" id="337451"/>
    <lineage>
        <taxon>Eukaryota</taxon>
        <taxon>Viridiplantae</taxon>
        <taxon>Streptophyta</taxon>
        <taxon>Embryophyta</taxon>
        <taxon>Tracheophyta</taxon>
        <taxon>Spermatophyta</taxon>
        <taxon>Magnoliopsida</taxon>
        <taxon>Magnoliidae</taxon>
        <taxon>Laurales</taxon>
        <taxon>Lauraceae</taxon>
        <taxon>Cinnamomum</taxon>
    </lineage>
</organism>
<evidence type="ECO:0000256" key="1">
    <source>
        <dbReference type="SAM" id="Phobius"/>
    </source>
</evidence>
<evidence type="ECO:0000313" key="3">
    <source>
        <dbReference type="Proteomes" id="UP000283530"/>
    </source>
</evidence>
<keyword evidence="1" id="KW-0812">Transmembrane</keyword>
<proteinExistence type="predicted"/>
<protein>
    <recommendedName>
        <fullName evidence="4">Transmembrane protein</fullName>
    </recommendedName>
</protein>
<keyword evidence="3" id="KW-1185">Reference proteome</keyword>
<gene>
    <name evidence="2" type="ORF">CKAN_01814100</name>
</gene>
<dbReference type="Proteomes" id="UP000283530">
    <property type="component" value="Unassembled WGS sequence"/>
</dbReference>
<dbReference type="EMBL" id="QPKB01000007">
    <property type="protein sequence ID" value="RWR89092.1"/>
    <property type="molecule type" value="Genomic_DNA"/>
</dbReference>